<sequence>MKIATKLFAAVIAAITFASCSQEPIYYDDTTGEQLQSGATTSYVYTDAKGGKSEPVYQPVVVEEEKHECTKCGSWFCPKPDCCDTVSSSVLSRATAQGGTGEPHIGLIPTMKTLAPQQ</sequence>
<keyword evidence="1" id="KW-0732">Signal</keyword>
<gene>
    <name evidence="2" type="ORF">SAMN02745181_0244</name>
</gene>
<dbReference type="RefSeq" id="WP_143157683.1">
    <property type="nucleotide sequence ID" value="NZ_FQYR01000002.1"/>
</dbReference>
<accession>A0A1M6BK88</accession>
<evidence type="ECO:0000313" key="3">
    <source>
        <dbReference type="Proteomes" id="UP000184510"/>
    </source>
</evidence>
<dbReference type="OrthoDB" id="9867044at2"/>
<dbReference type="EMBL" id="FQYR01000002">
    <property type="protein sequence ID" value="SHI49129.1"/>
    <property type="molecule type" value="Genomic_DNA"/>
</dbReference>
<dbReference type="PROSITE" id="PS51257">
    <property type="entry name" value="PROKAR_LIPOPROTEIN"/>
    <property type="match status" value="1"/>
</dbReference>
<name>A0A1M6BK88_9BACT</name>
<evidence type="ECO:0000313" key="2">
    <source>
        <dbReference type="EMBL" id="SHI49129.1"/>
    </source>
</evidence>
<evidence type="ECO:0008006" key="4">
    <source>
        <dbReference type="Google" id="ProtNLM"/>
    </source>
</evidence>
<keyword evidence="3" id="KW-1185">Reference proteome</keyword>
<dbReference type="InParanoid" id="A0A1M6BK88"/>
<evidence type="ECO:0000256" key="1">
    <source>
        <dbReference type="SAM" id="SignalP"/>
    </source>
</evidence>
<feature type="chain" id="PRO_5012567728" description="Lipoprotein" evidence="1">
    <location>
        <begin position="22"/>
        <end position="118"/>
    </location>
</feature>
<protein>
    <recommendedName>
        <fullName evidence="4">Lipoprotein</fullName>
    </recommendedName>
</protein>
<proteinExistence type="predicted"/>
<feature type="signal peptide" evidence="1">
    <location>
        <begin position="1"/>
        <end position="21"/>
    </location>
</feature>
<organism evidence="2 3">
    <name type="scientific">Rubritalea squalenifaciens DSM 18772</name>
    <dbReference type="NCBI Taxonomy" id="1123071"/>
    <lineage>
        <taxon>Bacteria</taxon>
        <taxon>Pseudomonadati</taxon>
        <taxon>Verrucomicrobiota</taxon>
        <taxon>Verrucomicrobiia</taxon>
        <taxon>Verrucomicrobiales</taxon>
        <taxon>Rubritaleaceae</taxon>
        <taxon>Rubritalea</taxon>
    </lineage>
</organism>
<dbReference type="AlphaFoldDB" id="A0A1M6BK88"/>
<dbReference type="STRING" id="1123071.SAMN02745181_0244"/>
<reference evidence="2 3" key="1">
    <citation type="submission" date="2016-11" db="EMBL/GenBank/DDBJ databases">
        <authorList>
            <person name="Jaros S."/>
            <person name="Januszkiewicz K."/>
            <person name="Wedrychowicz H."/>
        </authorList>
    </citation>
    <scope>NUCLEOTIDE SEQUENCE [LARGE SCALE GENOMIC DNA]</scope>
    <source>
        <strain evidence="2 3">DSM 18772</strain>
    </source>
</reference>
<dbReference type="Proteomes" id="UP000184510">
    <property type="component" value="Unassembled WGS sequence"/>
</dbReference>